<reference evidence="2" key="3">
    <citation type="submission" date="2025-09" db="UniProtKB">
        <authorList>
            <consortium name="Ensembl"/>
        </authorList>
    </citation>
    <scope>IDENTIFICATION</scope>
</reference>
<proteinExistence type="predicted"/>
<accession>A0A667WNS9</accession>
<dbReference type="Ensembl" id="ENSMMDT00005003401.1">
    <property type="protein sequence ID" value="ENSMMDP00005003328.1"/>
    <property type="gene ID" value="ENSMMDG00005001871.1"/>
</dbReference>
<dbReference type="CDD" id="cd00037">
    <property type="entry name" value="CLECT"/>
    <property type="match status" value="1"/>
</dbReference>
<feature type="domain" description="C-type lectin" evidence="1">
    <location>
        <begin position="11"/>
        <end position="126"/>
    </location>
</feature>
<keyword evidence="3" id="KW-1185">Reference proteome</keyword>
<dbReference type="GeneTree" id="ENSGT01100000263473"/>
<dbReference type="PANTHER" id="PTHR45784:SF3">
    <property type="entry name" value="C-TYPE LECTIN DOMAIN FAMILY 4 MEMBER K-LIKE-RELATED"/>
    <property type="match status" value="1"/>
</dbReference>
<reference evidence="2" key="2">
    <citation type="submission" date="2025-08" db="UniProtKB">
        <authorList>
            <consortium name="Ensembl"/>
        </authorList>
    </citation>
    <scope>IDENTIFICATION</scope>
</reference>
<dbReference type="SMART" id="SM00034">
    <property type="entry name" value="CLECT"/>
    <property type="match status" value="2"/>
</dbReference>
<dbReference type="PANTHER" id="PTHR45784">
    <property type="entry name" value="C-TYPE LECTIN DOMAIN FAMILY 20 MEMBER A-RELATED"/>
    <property type="match status" value="1"/>
</dbReference>
<dbReference type="Pfam" id="PF00059">
    <property type="entry name" value="Lectin_C"/>
    <property type="match status" value="2"/>
</dbReference>
<feature type="domain" description="C-type lectin" evidence="1">
    <location>
        <begin position="132"/>
        <end position="249"/>
    </location>
</feature>
<dbReference type="Gene3D" id="3.10.100.10">
    <property type="entry name" value="Mannose-Binding Protein A, subunit A"/>
    <property type="match status" value="2"/>
</dbReference>
<name>A0A667WNS9_9TELE</name>
<evidence type="ECO:0000259" key="1">
    <source>
        <dbReference type="PROSITE" id="PS50041"/>
    </source>
</evidence>
<dbReference type="InterPro" id="IPR016186">
    <property type="entry name" value="C-type_lectin-like/link_sf"/>
</dbReference>
<dbReference type="Proteomes" id="UP000472263">
    <property type="component" value="Chromosome 18"/>
</dbReference>
<organism evidence="2 3">
    <name type="scientific">Myripristis murdjan</name>
    <name type="common">pinecone soldierfish</name>
    <dbReference type="NCBI Taxonomy" id="586833"/>
    <lineage>
        <taxon>Eukaryota</taxon>
        <taxon>Metazoa</taxon>
        <taxon>Chordata</taxon>
        <taxon>Craniata</taxon>
        <taxon>Vertebrata</taxon>
        <taxon>Euteleostomi</taxon>
        <taxon>Actinopterygii</taxon>
        <taxon>Neopterygii</taxon>
        <taxon>Teleostei</taxon>
        <taxon>Neoteleostei</taxon>
        <taxon>Acanthomorphata</taxon>
        <taxon>Holocentriformes</taxon>
        <taxon>Holocentridae</taxon>
        <taxon>Myripristis</taxon>
    </lineage>
</organism>
<sequence>MFTRHCSSATCQTYIFHFIKEAKTWSDAQNYCKQNYTNLATINNMEDMKQLNKSFRRDSAAAADAWIGLEKKRNAGCIETKDTREWHWYILLGTEYVVNEKNWNSGERNDAPCPENCVVMRMDGKWPCSANWSAICYDDRVILIRENKTWADALDYCREHHDDLVSISDHHMQKWAQERVKMADTPYVWLGMRYTCTLGLWFWVSGQTACYLNWAPGKGMGDCEMSAAMDKKGKWVELSDTMTLNFFCVKN</sequence>
<protein>
    <submittedName>
        <fullName evidence="2">Si:dkey-83f18.7</fullName>
    </submittedName>
</protein>
<dbReference type="PROSITE" id="PS50041">
    <property type="entry name" value="C_TYPE_LECTIN_2"/>
    <property type="match status" value="2"/>
</dbReference>
<reference evidence="2" key="1">
    <citation type="submission" date="2019-06" db="EMBL/GenBank/DDBJ databases">
        <authorList>
            <consortium name="Wellcome Sanger Institute Data Sharing"/>
        </authorList>
    </citation>
    <scope>NUCLEOTIDE SEQUENCE [LARGE SCALE GENOMIC DNA]</scope>
</reference>
<dbReference type="AlphaFoldDB" id="A0A667WNS9"/>
<evidence type="ECO:0000313" key="2">
    <source>
        <dbReference type="Ensembl" id="ENSMMDP00005003328.1"/>
    </source>
</evidence>
<dbReference type="InterPro" id="IPR001304">
    <property type="entry name" value="C-type_lectin-like"/>
</dbReference>
<dbReference type="SUPFAM" id="SSF56436">
    <property type="entry name" value="C-type lectin-like"/>
    <property type="match status" value="2"/>
</dbReference>
<dbReference type="InParanoid" id="A0A667WNS9"/>
<evidence type="ECO:0000313" key="3">
    <source>
        <dbReference type="Proteomes" id="UP000472263"/>
    </source>
</evidence>
<dbReference type="InterPro" id="IPR016187">
    <property type="entry name" value="CTDL_fold"/>
</dbReference>